<dbReference type="STRING" id="888061.AXF15_12380"/>
<evidence type="ECO:0000313" key="2">
    <source>
        <dbReference type="EMBL" id="AMD93817.1"/>
    </source>
</evidence>
<feature type="signal peptide" evidence="1">
    <location>
        <begin position="1"/>
        <end position="17"/>
    </location>
</feature>
<gene>
    <name evidence="2" type="ORF">AXF15_12380</name>
</gene>
<keyword evidence="1" id="KW-0732">Signal</keyword>
<keyword evidence="3" id="KW-1185">Reference proteome</keyword>
<proteinExistence type="predicted"/>
<feature type="chain" id="PRO_5007067651" description="Conjugal transfer protein TrbH" evidence="1">
    <location>
        <begin position="18"/>
        <end position="140"/>
    </location>
</feature>
<dbReference type="EMBL" id="CP014230">
    <property type="protein sequence ID" value="AMD93817.1"/>
    <property type="molecule type" value="Genomic_DNA"/>
</dbReference>
<dbReference type="AlphaFoldDB" id="A0A0X8JS23"/>
<dbReference type="RefSeq" id="WP_066608083.1">
    <property type="nucleotide sequence ID" value="NZ_CP014230.1"/>
</dbReference>
<organism evidence="2 3">
    <name type="scientific">Desulfomicrobium orale DSM 12838</name>
    <dbReference type="NCBI Taxonomy" id="888061"/>
    <lineage>
        <taxon>Bacteria</taxon>
        <taxon>Pseudomonadati</taxon>
        <taxon>Thermodesulfobacteriota</taxon>
        <taxon>Desulfovibrionia</taxon>
        <taxon>Desulfovibrionales</taxon>
        <taxon>Desulfomicrobiaceae</taxon>
        <taxon>Desulfomicrobium</taxon>
    </lineage>
</organism>
<evidence type="ECO:0000256" key="1">
    <source>
        <dbReference type="SAM" id="SignalP"/>
    </source>
</evidence>
<name>A0A0X8JS23_9BACT</name>
<evidence type="ECO:0008006" key="4">
    <source>
        <dbReference type="Google" id="ProtNLM"/>
    </source>
</evidence>
<dbReference type="OrthoDB" id="5450570at2"/>
<sequence>MRRIAFVFLLLCLAACARRMPSGPSWCAAEPPAGTAAIAEDAVALLAATYPPGHTSIHLEPAQAGQDENAFAAALESGLRAKGFRIATAPGKALTLAYTLDALEENVWYLRLRLSDGKTFARTYSSGGEPEAGRSLGVRP</sequence>
<dbReference type="KEGG" id="doa:AXF15_12380"/>
<accession>A0A0X8JS23</accession>
<dbReference type="Proteomes" id="UP000063964">
    <property type="component" value="Chromosome"/>
</dbReference>
<reference evidence="3" key="1">
    <citation type="submission" date="2016-02" db="EMBL/GenBank/DDBJ databases">
        <authorList>
            <person name="Holder M.E."/>
            <person name="Ajami N.J."/>
            <person name="Petrosino J.F."/>
        </authorList>
    </citation>
    <scope>NUCLEOTIDE SEQUENCE [LARGE SCALE GENOMIC DNA]</scope>
    <source>
        <strain evidence="3">DSM 12838</strain>
    </source>
</reference>
<protein>
    <recommendedName>
        <fullName evidence="4">Conjugal transfer protein TrbH</fullName>
    </recommendedName>
</protein>
<evidence type="ECO:0000313" key="3">
    <source>
        <dbReference type="Proteomes" id="UP000063964"/>
    </source>
</evidence>